<evidence type="ECO:0000256" key="4">
    <source>
        <dbReference type="ARBA" id="ARBA00022840"/>
    </source>
</evidence>
<evidence type="ECO:0000256" key="2">
    <source>
        <dbReference type="ARBA" id="ARBA00022475"/>
    </source>
</evidence>
<dbReference type="InterPro" id="IPR003439">
    <property type="entry name" value="ABC_transporter-like_ATP-bd"/>
</dbReference>
<dbReference type="InterPro" id="IPR003593">
    <property type="entry name" value="AAA+_ATPase"/>
</dbReference>
<evidence type="ECO:0000259" key="5">
    <source>
        <dbReference type="PROSITE" id="PS50893"/>
    </source>
</evidence>
<dbReference type="InterPro" id="IPR047641">
    <property type="entry name" value="ABC_transpr_MalK/UgpC-like"/>
</dbReference>
<accession>A0A853F6R4</accession>
<reference evidence="6 7" key="1">
    <citation type="submission" date="2020-07" db="EMBL/GenBank/DDBJ databases">
        <title>Taxonomic revisions and descriptions of new bacterial species based on genomic comparisons in the high-G+C-content subgroup of the family Alcaligenaceae.</title>
        <authorList>
            <person name="Szabo A."/>
            <person name="Felfoldi T."/>
        </authorList>
    </citation>
    <scope>NUCLEOTIDE SEQUENCE [LARGE SCALE GENOMIC DNA]</scope>
    <source>
        <strain evidence="6 7">DSM 25264</strain>
    </source>
</reference>
<dbReference type="InterPro" id="IPR017871">
    <property type="entry name" value="ABC_transporter-like_CS"/>
</dbReference>
<dbReference type="SUPFAM" id="SSF50331">
    <property type="entry name" value="MOP-like"/>
    <property type="match status" value="1"/>
</dbReference>
<name>A0A853F6R4_9BURK</name>
<keyword evidence="7" id="KW-1185">Reference proteome</keyword>
<dbReference type="Gene3D" id="3.40.50.300">
    <property type="entry name" value="P-loop containing nucleotide triphosphate hydrolases"/>
    <property type="match status" value="1"/>
</dbReference>
<keyword evidence="1" id="KW-0813">Transport</keyword>
<proteinExistence type="predicted"/>
<organism evidence="6 7">
    <name type="scientific">Allopusillimonas soli</name>
    <dbReference type="NCBI Taxonomy" id="659016"/>
    <lineage>
        <taxon>Bacteria</taxon>
        <taxon>Pseudomonadati</taxon>
        <taxon>Pseudomonadota</taxon>
        <taxon>Betaproteobacteria</taxon>
        <taxon>Burkholderiales</taxon>
        <taxon>Alcaligenaceae</taxon>
        <taxon>Allopusillimonas</taxon>
    </lineage>
</organism>
<gene>
    <name evidence="6" type="ORF">H0A68_05210</name>
</gene>
<keyword evidence="2" id="KW-1003">Cell membrane</keyword>
<dbReference type="SUPFAM" id="SSF52540">
    <property type="entry name" value="P-loop containing nucleoside triphosphate hydrolases"/>
    <property type="match status" value="1"/>
</dbReference>
<dbReference type="SMART" id="SM00382">
    <property type="entry name" value="AAA"/>
    <property type="match status" value="1"/>
</dbReference>
<dbReference type="GO" id="GO:0016887">
    <property type="term" value="F:ATP hydrolysis activity"/>
    <property type="evidence" value="ECO:0007669"/>
    <property type="project" value="InterPro"/>
</dbReference>
<dbReference type="PANTHER" id="PTHR43875:SF1">
    <property type="entry name" value="OSMOPROTECTIVE COMPOUNDS UPTAKE ATP-BINDING PROTEIN GGTA"/>
    <property type="match status" value="1"/>
</dbReference>
<dbReference type="PROSITE" id="PS00211">
    <property type="entry name" value="ABC_TRANSPORTER_1"/>
    <property type="match status" value="1"/>
</dbReference>
<dbReference type="GO" id="GO:0022857">
    <property type="term" value="F:transmembrane transporter activity"/>
    <property type="evidence" value="ECO:0007669"/>
    <property type="project" value="InterPro"/>
</dbReference>
<comment type="caution">
    <text evidence="6">The sequence shown here is derived from an EMBL/GenBank/DDBJ whole genome shotgun (WGS) entry which is preliminary data.</text>
</comment>
<evidence type="ECO:0000313" key="7">
    <source>
        <dbReference type="Proteomes" id="UP000580517"/>
    </source>
</evidence>
<dbReference type="PROSITE" id="PS50893">
    <property type="entry name" value="ABC_TRANSPORTER_2"/>
    <property type="match status" value="1"/>
</dbReference>
<dbReference type="AlphaFoldDB" id="A0A853F6R4"/>
<dbReference type="GO" id="GO:0055052">
    <property type="term" value="C:ATP-binding cassette (ABC) transporter complex, substrate-binding subunit-containing"/>
    <property type="evidence" value="ECO:0007669"/>
    <property type="project" value="TreeGrafter"/>
</dbReference>
<dbReference type="InterPro" id="IPR008995">
    <property type="entry name" value="Mo/tungstate-bd_C_term_dom"/>
</dbReference>
<dbReference type="Proteomes" id="UP000580517">
    <property type="component" value="Unassembled WGS sequence"/>
</dbReference>
<dbReference type="FunFam" id="3.40.50.300:FF:000425">
    <property type="entry name" value="Probable ABC transporter, ATP-binding subunit"/>
    <property type="match status" value="1"/>
</dbReference>
<evidence type="ECO:0000256" key="3">
    <source>
        <dbReference type="ARBA" id="ARBA00022741"/>
    </source>
</evidence>
<dbReference type="GO" id="GO:0005524">
    <property type="term" value="F:ATP binding"/>
    <property type="evidence" value="ECO:0007669"/>
    <property type="project" value="UniProtKB-KW"/>
</dbReference>
<dbReference type="OrthoDB" id="5298774at2"/>
<dbReference type="InterPro" id="IPR027417">
    <property type="entry name" value="P-loop_NTPase"/>
</dbReference>
<keyword evidence="3" id="KW-0547">Nucleotide-binding</keyword>
<dbReference type="Pfam" id="PF00005">
    <property type="entry name" value="ABC_tran"/>
    <property type="match status" value="1"/>
</dbReference>
<dbReference type="InterPro" id="IPR013611">
    <property type="entry name" value="Transp-assoc_OB_typ2"/>
</dbReference>
<feature type="domain" description="ABC transporter" evidence="5">
    <location>
        <begin position="32"/>
        <end position="268"/>
    </location>
</feature>
<keyword evidence="2" id="KW-0472">Membrane</keyword>
<protein>
    <submittedName>
        <fullName evidence="6">ABC transporter ATP-binding protein</fullName>
    </submittedName>
</protein>
<evidence type="ECO:0000256" key="1">
    <source>
        <dbReference type="ARBA" id="ARBA00022448"/>
    </source>
</evidence>
<sequence>MAIATIESRYAASQKAVIPHTQDGMAGEPLVVRVQELGKSYGDVQAVKSISFDVVAGKTLTLLGPSGCGKTTTLRCIAGLETPTHGRISIAGRTMFDHASGVSVEPEKRGIGMVFQSYAIWPHMTVGGNVGFPLKIKRLSRTQVRERVARILDLVGLGDLYDRSASQLSGGQQQRVALARALVFEPQLVLFDEPLSNLDANLRDRMRAELQRLQAELNFTAIFVTHDQQEALSLSDQIIVMRNGLVDRLGAPKEVFQNPATPFSARFLGCANNLQGEVVQAAYRPGDSVTVRVSEVMSLAGRWCSEEPAHVGTMATVAFRASHLSIGFDDSILASTENTFEGQIASASFLGDRIDYTVSVGGISVHADGPINPSFARGDTVHLVISRDNCHVFPGTES</sequence>
<dbReference type="EMBL" id="JACCEW010000001">
    <property type="protein sequence ID" value="NYT36264.1"/>
    <property type="molecule type" value="Genomic_DNA"/>
</dbReference>
<dbReference type="RefSeq" id="WP_129968162.1">
    <property type="nucleotide sequence ID" value="NZ_JACCEW010000001.1"/>
</dbReference>
<dbReference type="PANTHER" id="PTHR43875">
    <property type="entry name" value="MALTODEXTRIN IMPORT ATP-BINDING PROTEIN MSMX"/>
    <property type="match status" value="1"/>
</dbReference>
<keyword evidence="4 6" id="KW-0067">ATP-binding</keyword>
<dbReference type="GO" id="GO:0015697">
    <property type="term" value="P:quaternary ammonium group transport"/>
    <property type="evidence" value="ECO:0007669"/>
    <property type="project" value="UniProtKB-ARBA"/>
</dbReference>
<dbReference type="Pfam" id="PF08402">
    <property type="entry name" value="TOBE_2"/>
    <property type="match status" value="1"/>
</dbReference>
<evidence type="ECO:0000313" key="6">
    <source>
        <dbReference type="EMBL" id="NYT36264.1"/>
    </source>
</evidence>